<dbReference type="Proteomes" id="UP000305067">
    <property type="component" value="Unassembled WGS sequence"/>
</dbReference>
<dbReference type="AlphaFoldDB" id="A0A5C3R330"/>
<dbReference type="Gene3D" id="2.40.40.10">
    <property type="entry name" value="RlpA-like domain"/>
    <property type="match status" value="1"/>
</dbReference>
<dbReference type="SUPFAM" id="SSF50685">
    <property type="entry name" value="Barwin-like endoglucanases"/>
    <property type="match status" value="1"/>
</dbReference>
<reference evidence="4 5" key="1">
    <citation type="journal article" date="2019" name="Nat. Ecol. Evol.">
        <title>Megaphylogeny resolves global patterns of mushroom evolution.</title>
        <authorList>
            <person name="Varga T."/>
            <person name="Krizsan K."/>
            <person name="Foldi C."/>
            <person name="Dima B."/>
            <person name="Sanchez-Garcia M."/>
            <person name="Sanchez-Ramirez S."/>
            <person name="Szollosi G.J."/>
            <person name="Szarkandi J.G."/>
            <person name="Papp V."/>
            <person name="Albert L."/>
            <person name="Andreopoulos W."/>
            <person name="Angelini C."/>
            <person name="Antonin V."/>
            <person name="Barry K.W."/>
            <person name="Bougher N.L."/>
            <person name="Buchanan P."/>
            <person name="Buyck B."/>
            <person name="Bense V."/>
            <person name="Catcheside P."/>
            <person name="Chovatia M."/>
            <person name="Cooper J."/>
            <person name="Damon W."/>
            <person name="Desjardin D."/>
            <person name="Finy P."/>
            <person name="Geml J."/>
            <person name="Haridas S."/>
            <person name="Hughes K."/>
            <person name="Justo A."/>
            <person name="Karasinski D."/>
            <person name="Kautmanova I."/>
            <person name="Kiss B."/>
            <person name="Kocsube S."/>
            <person name="Kotiranta H."/>
            <person name="LaButti K.M."/>
            <person name="Lechner B.E."/>
            <person name="Liimatainen K."/>
            <person name="Lipzen A."/>
            <person name="Lukacs Z."/>
            <person name="Mihaltcheva S."/>
            <person name="Morgado L.N."/>
            <person name="Niskanen T."/>
            <person name="Noordeloos M.E."/>
            <person name="Ohm R.A."/>
            <person name="Ortiz-Santana B."/>
            <person name="Ovrebo C."/>
            <person name="Racz N."/>
            <person name="Riley R."/>
            <person name="Savchenko A."/>
            <person name="Shiryaev A."/>
            <person name="Soop K."/>
            <person name="Spirin V."/>
            <person name="Szebenyi C."/>
            <person name="Tomsovsky M."/>
            <person name="Tulloss R.E."/>
            <person name="Uehling J."/>
            <person name="Grigoriev I.V."/>
            <person name="Vagvolgyi C."/>
            <person name="Papp T."/>
            <person name="Martin F.M."/>
            <person name="Miettinen O."/>
            <person name="Hibbett D.S."/>
            <person name="Nagy L.G."/>
        </authorList>
    </citation>
    <scope>NUCLEOTIDE SEQUENCE [LARGE SCALE GENOMIC DNA]</scope>
    <source>
        <strain evidence="4 5">CBS 309.79</strain>
    </source>
</reference>
<dbReference type="STRING" id="1884261.A0A5C3R330"/>
<dbReference type="PANTHER" id="PTHR31836:SF28">
    <property type="entry name" value="SRCR DOMAIN-CONTAINING PROTEIN-RELATED"/>
    <property type="match status" value="1"/>
</dbReference>
<feature type="signal peptide" evidence="3">
    <location>
        <begin position="1"/>
        <end position="22"/>
    </location>
</feature>
<evidence type="ECO:0000313" key="4">
    <source>
        <dbReference type="EMBL" id="TFL07351.1"/>
    </source>
</evidence>
<keyword evidence="1 3" id="KW-0732">Signal</keyword>
<evidence type="ECO:0000256" key="1">
    <source>
        <dbReference type="ARBA" id="ARBA00022729"/>
    </source>
</evidence>
<feature type="chain" id="PRO_5023028369" evidence="3">
    <location>
        <begin position="23"/>
        <end position="266"/>
    </location>
</feature>
<dbReference type="PANTHER" id="PTHR31836">
    <property type="match status" value="1"/>
</dbReference>
<gene>
    <name evidence="4" type="ORF">BDV98DRAFT_557717</name>
</gene>
<feature type="region of interest" description="Disordered" evidence="2">
    <location>
        <begin position="189"/>
        <end position="214"/>
    </location>
</feature>
<name>A0A5C3R330_9AGAR</name>
<keyword evidence="5" id="KW-1185">Reference proteome</keyword>
<dbReference type="EMBL" id="ML178814">
    <property type="protein sequence ID" value="TFL07351.1"/>
    <property type="molecule type" value="Genomic_DNA"/>
</dbReference>
<feature type="region of interest" description="Disordered" evidence="2">
    <location>
        <begin position="147"/>
        <end position="174"/>
    </location>
</feature>
<proteinExistence type="predicted"/>
<dbReference type="CDD" id="cd22191">
    <property type="entry name" value="DPBB_RlpA_EXP_N-like"/>
    <property type="match status" value="1"/>
</dbReference>
<dbReference type="OrthoDB" id="623670at2759"/>
<protein>
    <submittedName>
        <fullName evidence="4">RlpA-like double-psi beta-barrel-protein domain-containing protein-containing protein</fullName>
    </submittedName>
</protein>
<evidence type="ECO:0000256" key="3">
    <source>
        <dbReference type="SAM" id="SignalP"/>
    </source>
</evidence>
<dbReference type="InterPro" id="IPR051477">
    <property type="entry name" value="Expansin_CellWall"/>
</dbReference>
<sequence>MLGNLISVAALVLLSVSLQAAGHVPLLNRHTQLAPRSRGDLNVHKRFSATRWTFYDVGLGACGKYNVPSDFIVALNTAQFGQGYPGPNCFKTITLSVNGKTAQATIMDACPGCPYGGLDLSRGLFKFFASESVGVLSGDWWFGSSNGDGEDKFHHGEQQQQHHKPKPTKSHQAQPAIHVSIDGLIPTLKPSAKSKKVPLSSTATTPTPSSVNVKALSKTTAPSSAVIPSSTVPTPSPILKGDFMDLYQAFLGAGQLILEAGTLSKV</sequence>
<dbReference type="InterPro" id="IPR036908">
    <property type="entry name" value="RlpA-like_sf"/>
</dbReference>
<evidence type="ECO:0000313" key="5">
    <source>
        <dbReference type="Proteomes" id="UP000305067"/>
    </source>
</evidence>
<accession>A0A5C3R330</accession>
<organism evidence="4 5">
    <name type="scientific">Pterulicium gracile</name>
    <dbReference type="NCBI Taxonomy" id="1884261"/>
    <lineage>
        <taxon>Eukaryota</taxon>
        <taxon>Fungi</taxon>
        <taxon>Dikarya</taxon>
        <taxon>Basidiomycota</taxon>
        <taxon>Agaricomycotina</taxon>
        <taxon>Agaricomycetes</taxon>
        <taxon>Agaricomycetidae</taxon>
        <taxon>Agaricales</taxon>
        <taxon>Pleurotineae</taxon>
        <taxon>Pterulaceae</taxon>
        <taxon>Pterulicium</taxon>
    </lineage>
</organism>
<feature type="compositionally biased region" description="Low complexity" evidence="2">
    <location>
        <begin position="200"/>
        <end position="210"/>
    </location>
</feature>
<evidence type="ECO:0000256" key="2">
    <source>
        <dbReference type="SAM" id="MobiDB-lite"/>
    </source>
</evidence>